<dbReference type="BioCyc" id="MSMI420247:GHWZ-170-MONOMER"/>
<accession>A5UJJ6</accession>
<dbReference type="PATRIC" id="fig|420247.28.peg.172"/>
<gene>
    <name evidence="2" type="ordered locus">Msm_0169</name>
</gene>
<evidence type="ECO:0000259" key="1">
    <source>
        <dbReference type="Pfam" id="PF09706"/>
    </source>
</evidence>
<feature type="domain" description="CRISPR-associated protein CXXC-CXXC" evidence="1">
    <location>
        <begin position="96"/>
        <end position="154"/>
    </location>
</feature>
<dbReference type="GeneID" id="301001598"/>
<organism evidence="2 3">
    <name type="scientific">Methanobrevibacter smithii (strain ATCC 35061 / DSM 861 / OCM 144 / PS)</name>
    <dbReference type="NCBI Taxonomy" id="420247"/>
    <lineage>
        <taxon>Archaea</taxon>
        <taxon>Methanobacteriati</taxon>
        <taxon>Methanobacteriota</taxon>
        <taxon>Methanomada group</taxon>
        <taxon>Methanobacteria</taxon>
        <taxon>Methanobacteriales</taxon>
        <taxon>Methanobacteriaceae</taxon>
        <taxon>Methanobrevibacter</taxon>
    </lineage>
</organism>
<dbReference type="Proteomes" id="UP000001992">
    <property type="component" value="Chromosome"/>
</dbReference>
<dbReference type="InterPro" id="IPR010180">
    <property type="entry name" value="CRISPR-assoc_prot_CXXC-CXXC"/>
</dbReference>
<dbReference type="HOGENOM" id="CLU_032781_0_0_2"/>
<dbReference type="EnsemblBacteria" id="ABQ86374">
    <property type="protein sequence ID" value="ABQ86374"/>
    <property type="gene ID" value="Msm_0169"/>
</dbReference>
<dbReference type="NCBIfam" id="TIGR01908">
    <property type="entry name" value="cas_CXXC_CXXC"/>
    <property type="match status" value="1"/>
</dbReference>
<dbReference type="InterPro" id="IPR019121">
    <property type="entry name" value="CRISPR-assoc_CXXC-CXXC_dom"/>
</dbReference>
<evidence type="ECO:0000313" key="2">
    <source>
        <dbReference type="EMBL" id="ABQ86374.1"/>
    </source>
</evidence>
<dbReference type="STRING" id="420247.Msm_0169"/>
<dbReference type="KEGG" id="msi:Msm_0169"/>
<dbReference type="EMBL" id="CP000678">
    <property type="protein sequence ID" value="ABQ86374.1"/>
    <property type="molecule type" value="Genomic_DNA"/>
</dbReference>
<proteinExistence type="predicted"/>
<evidence type="ECO:0000313" key="3">
    <source>
        <dbReference type="Proteomes" id="UP000001992"/>
    </source>
</evidence>
<sequence length="452" mass="52746">MSKNLDLKITGNPFIDAGIFALKGMLDKSINNITIEDIENEAKFISKLYLNDAWNKNMYSIFPNSSLVNNAIKGNRSEKYFDDLKCEIENIQDIQDEGSCIGCGRRNSVNVFGKSTIPLTGSGSLKNYFSFANDGADYCSLCAILTQFSPLLMYTCGGKFILLHSDSELVMSLWAKETIQNVDNQIALKDYTGCCNDGITRPVNAIFEIIIKVISLSDLWEDENPSLNFYYFTNYNQGPELEIYTLPMEVFNFLVDIPLEDKHNWNFILKKGYQFVKWDKKETFNKDKKNYYYKNKPNVVYNNLLLNKSILKYFYNFKYKKTYCSWKLVNAYIREVRKMDEKRIDAIKTVGDKLSKYIEINDSKKTLSSLENASSYNNFRNVLRKILKSKIKDDNELLFTFDDYVVNLFPEGNLTWRETQDLLLFRIYENLHDWMVENDFVEEVSEEELLEE</sequence>
<dbReference type="eggNOG" id="arCOG05269">
    <property type="taxonomic scope" value="Archaea"/>
</dbReference>
<keyword evidence="3" id="KW-1185">Reference proteome</keyword>
<dbReference type="Pfam" id="PF09706">
    <property type="entry name" value="Cas_CXXC_CXXC"/>
    <property type="match status" value="1"/>
</dbReference>
<name>A5UJJ6_METS3</name>
<protein>
    <submittedName>
        <fullName evidence="2">Predicted CRISPR-associated protein</fullName>
    </submittedName>
</protein>
<dbReference type="AlphaFoldDB" id="A5UJJ6"/>
<dbReference type="RefSeq" id="WP_011953731.1">
    <property type="nucleotide sequence ID" value="NC_009515.1"/>
</dbReference>
<reference evidence="2 3" key="1">
    <citation type="journal article" date="2007" name="Proc. Natl. Acad. Sci. U.S.A.">
        <title>Genomic and metabolic adaptations of Methanobrevibacter smithii to the human gut.</title>
        <authorList>
            <person name="Samuel B.S."/>
            <person name="Hansen E.E."/>
            <person name="Manchester J.K."/>
            <person name="Coutinho P.M."/>
            <person name="Henrissat B."/>
            <person name="Fulton R."/>
            <person name="Latreille P."/>
            <person name="Kim K."/>
            <person name="Wilson R.K."/>
            <person name="Gordon J.I."/>
        </authorList>
    </citation>
    <scope>NUCLEOTIDE SEQUENCE [LARGE SCALE GENOMIC DNA]</scope>
    <source>
        <strain evidence="3">ATCC 35061 / DSM 861 / OCM 144 / PS</strain>
    </source>
</reference>